<organism evidence="1 2">
    <name type="scientific">Mycolicibacterium flavescens</name>
    <name type="common">Mycobacterium flavescens</name>
    <dbReference type="NCBI Taxonomy" id="1776"/>
    <lineage>
        <taxon>Bacteria</taxon>
        <taxon>Bacillati</taxon>
        <taxon>Actinomycetota</taxon>
        <taxon>Actinomycetes</taxon>
        <taxon>Mycobacteriales</taxon>
        <taxon>Mycobacteriaceae</taxon>
        <taxon>Mycolicibacterium</taxon>
    </lineage>
</organism>
<evidence type="ECO:0000313" key="2">
    <source>
        <dbReference type="Proteomes" id="UP000094053"/>
    </source>
</evidence>
<dbReference type="Proteomes" id="UP000094053">
    <property type="component" value="Unassembled WGS sequence"/>
</dbReference>
<evidence type="ECO:0000313" key="1">
    <source>
        <dbReference type="EMBL" id="ODQ87206.1"/>
    </source>
</evidence>
<accession>A0A1E3RBC5</accession>
<reference evidence="2" key="1">
    <citation type="submission" date="2016-09" db="EMBL/GenBank/DDBJ databases">
        <authorList>
            <person name="Greninger A.L."/>
            <person name="Jerome K.R."/>
            <person name="Mcnair B."/>
            <person name="Wallis C."/>
            <person name="Fang F."/>
        </authorList>
    </citation>
    <scope>NUCLEOTIDE SEQUENCE [LARGE SCALE GENOMIC DNA]</scope>
    <source>
        <strain evidence="2">M6</strain>
    </source>
</reference>
<dbReference type="AlphaFoldDB" id="A0A1E3RBC5"/>
<dbReference type="EMBL" id="MIHA01000024">
    <property type="protein sequence ID" value="ODQ87206.1"/>
    <property type="molecule type" value="Genomic_DNA"/>
</dbReference>
<gene>
    <name evidence="1" type="ORF">BHQ18_24770</name>
</gene>
<dbReference type="STRING" id="1776.BHQ18_24770"/>
<name>A0A1E3RBC5_MYCFV</name>
<comment type="caution">
    <text evidence="1">The sequence shown here is derived from an EMBL/GenBank/DDBJ whole genome shotgun (WGS) entry which is preliminary data.</text>
</comment>
<proteinExistence type="predicted"/>
<keyword evidence="2" id="KW-1185">Reference proteome</keyword>
<protein>
    <submittedName>
        <fullName evidence="1">Uncharacterized protein</fullName>
    </submittedName>
</protein>
<sequence length="208" mass="22328">MQAFLAARRPYPGPVQGEWSVGIGGLLAEHPRVPSQLHGLVRKLDRYGGLAISDRGLAVDGDHIEWASVTEIRTRNIVDYLLADGVVQALDALPLPRFPGRKRLLDALSKAVFTLLLAAAKEQFDRGAEILIPAEIEFRGGLGRRRQLAPGILAALVLADPAVAQCLQATAHAHGTAIVPADDGAMQTAQQRADLLRSKVGALNARFR</sequence>